<name>A0A160TD47_9ZZZZ</name>
<dbReference type="AlphaFoldDB" id="A0A160TD47"/>
<protein>
    <submittedName>
        <fullName evidence="1">Uncharacterized protein</fullName>
    </submittedName>
</protein>
<accession>A0A160TD47</accession>
<sequence>MNKDKAYHQIALACLKTLRGGSAANSNDQVQELYKVIDQAFEGQFALLLTELEDAKARLHQIEQLDPLKHSLADAQAIIQYNGTAH</sequence>
<proteinExistence type="predicted"/>
<dbReference type="EMBL" id="CZQC01000036">
    <property type="protein sequence ID" value="CUS41127.1"/>
    <property type="molecule type" value="Genomic_DNA"/>
</dbReference>
<reference evidence="1" key="1">
    <citation type="submission" date="2015-10" db="EMBL/GenBank/DDBJ databases">
        <authorList>
            <person name="Gilbert D.G."/>
        </authorList>
    </citation>
    <scope>NUCLEOTIDE SEQUENCE</scope>
</reference>
<gene>
    <name evidence="1" type="ORF">MGWOODY_Tha686</name>
</gene>
<organism evidence="1">
    <name type="scientific">hydrothermal vent metagenome</name>
    <dbReference type="NCBI Taxonomy" id="652676"/>
    <lineage>
        <taxon>unclassified sequences</taxon>
        <taxon>metagenomes</taxon>
        <taxon>ecological metagenomes</taxon>
    </lineage>
</organism>
<evidence type="ECO:0000313" key="1">
    <source>
        <dbReference type="EMBL" id="CUS41127.1"/>
    </source>
</evidence>